<dbReference type="Proteomes" id="UP000254925">
    <property type="component" value="Unassembled WGS sequence"/>
</dbReference>
<proteinExistence type="predicted"/>
<dbReference type="Pfam" id="PF05901">
    <property type="entry name" value="Excalibur"/>
    <property type="match status" value="1"/>
</dbReference>
<feature type="transmembrane region" description="Helical" evidence="1">
    <location>
        <begin position="49"/>
        <end position="72"/>
    </location>
</feature>
<accession>A0A370HWL0</accession>
<organism evidence="3 4">
    <name type="scientific">Microvirga subterranea</name>
    <dbReference type="NCBI Taxonomy" id="186651"/>
    <lineage>
        <taxon>Bacteria</taxon>
        <taxon>Pseudomonadati</taxon>
        <taxon>Pseudomonadota</taxon>
        <taxon>Alphaproteobacteria</taxon>
        <taxon>Hyphomicrobiales</taxon>
        <taxon>Methylobacteriaceae</taxon>
        <taxon>Microvirga</taxon>
    </lineage>
</organism>
<keyword evidence="1" id="KW-1133">Transmembrane helix</keyword>
<protein>
    <recommendedName>
        <fullName evidence="2">Excalibur calcium-binding domain-containing protein</fullName>
    </recommendedName>
</protein>
<evidence type="ECO:0000313" key="3">
    <source>
        <dbReference type="EMBL" id="RDI62341.1"/>
    </source>
</evidence>
<reference evidence="3 4" key="1">
    <citation type="submission" date="2018-07" db="EMBL/GenBank/DDBJ databases">
        <title>Genomic Encyclopedia of Type Strains, Phase IV (KMG-IV): sequencing the most valuable type-strain genomes for metagenomic binning, comparative biology and taxonomic classification.</title>
        <authorList>
            <person name="Goeker M."/>
        </authorList>
    </citation>
    <scope>NUCLEOTIDE SEQUENCE [LARGE SCALE GENOMIC DNA]</scope>
    <source>
        <strain evidence="3 4">DSM 14364</strain>
    </source>
</reference>
<dbReference type="EMBL" id="QQBB01000001">
    <property type="protein sequence ID" value="RDI62341.1"/>
    <property type="molecule type" value="Genomic_DNA"/>
</dbReference>
<keyword evidence="4" id="KW-1185">Reference proteome</keyword>
<name>A0A370HWL0_9HYPH</name>
<dbReference type="RefSeq" id="WP_114768468.1">
    <property type="nucleotide sequence ID" value="NZ_QQBB01000001.1"/>
</dbReference>
<keyword evidence="1" id="KW-0472">Membrane</keyword>
<dbReference type="SMART" id="SM00894">
    <property type="entry name" value="Excalibur"/>
    <property type="match status" value="1"/>
</dbReference>
<evidence type="ECO:0000259" key="2">
    <source>
        <dbReference type="SMART" id="SM00894"/>
    </source>
</evidence>
<dbReference type="AlphaFoldDB" id="A0A370HWL0"/>
<sequence>MKGLPKGWRIHDGRDPEEELRKLKRRFQAVSDRFHRARRLRSLLRQIRLPALLLTGIFAVVTVLVTLSPWPFTTTVRHLASFPSCGLARAIGLAPAYRGDPGYWAHQDEDSDGRSCETWKSH</sequence>
<comment type="caution">
    <text evidence="3">The sequence shown here is derived from an EMBL/GenBank/DDBJ whole genome shotgun (WGS) entry which is preliminary data.</text>
</comment>
<evidence type="ECO:0000256" key="1">
    <source>
        <dbReference type="SAM" id="Phobius"/>
    </source>
</evidence>
<feature type="domain" description="Excalibur calcium-binding" evidence="2">
    <location>
        <begin position="81"/>
        <end position="117"/>
    </location>
</feature>
<evidence type="ECO:0000313" key="4">
    <source>
        <dbReference type="Proteomes" id="UP000254925"/>
    </source>
</evidence>
<gene>
    <name evidence="3" type="ORF">DES45_101611</name>
</gene>
<keyword evidence="1" id="KW-0812">Transmembrane</keyword>
<dbReference type="InterPro" id="IPR008613">
    <property type="entry name" value="Excalibur_Ca-bd_domain"/>
</dbReference>